<name>A0A345CWE4_9GAMM</name>
<organism evidence="3 4">
    <name type="scientific">Erwinia tracheiphila</name>
    <dbReference type="NCBI Taxonomy" id="65700"/>
    <lineage>
        <taxon>Bacteria</taxon>
        <taxon>Pseudomonadati</taxon>
        <taxon>Pseudomonadota</taxon>
        <taxon>Gammaproteobacteria</taxon>
        <taxon>Enterobacterales</taxon>
        <taxon>Erwiniaceae</taxon>
        <taxon>Erwinia</taxon>
    </lineage>
</organism>
<evidence type="ECO:0000259" key="1">
    <source>
        <dbReference type="Pfam" id="PF09077"/>
    </source>
</evidence>
<dbReference type="GO" id="GO:0003677">
    <property type="term" value="F:DNA binding"/>
    <property type="evidence" value="ECO:0007669"/>
    <property type="project" value="InterPro"/>
</dbReference>
<dbReference type="Proteomes" id="UP000264980">
    <property type="component" value="Chromosome"/>
</dbReference>
<dbReference type="InterPro" id="IPR052026">
    <property type="entry name" value="ExeA_AAA_ATPase_DNA-bind"/>
</dbReference>
<proteinExistence type="predicted"/>
<dbReference type="GO" id="GO:0016887">
    <property type="term" value="F:ATP hydrolysis activity"/>
    <property type="evidence" value="ECO:0007669"/>
    <property type="project" value="InterPro"/>
</dbReference>
<dbReference type="GO" id="GO:0006313">
    <property type="term" value="P:DNA transposition"/>
    <property type="evidence" value="ECO:0007669"/>
    <property type="project" value="InterPro"/>
</dbReference>
<dbReference type="AlphaFoldDB" id="A0A345CWE4"/>
<evidence type="ECO:0000313" key="3">
    <source>
        <dbReference type="EMBL" id="AXF77761.1"/>
    </source>
</evidence>
<dbReference type="Pfam" id="PF13401">
    <property type="entry name" value="AAA_22"/>
    <property type="match status" value="1"/>
</dbReference>
<protein>
    <submittedName>
        <fullName evidence="3">DNA transposition protein</fullName>
    </submittedName>
</protein>
<dbReference type="InterPro" id="IPR049945">
    <property type="entry name" value="AAA_22"/>
</dbReference>
<sequence>MTTEIHTNIDTVREHILVLKNDGAVMADIARESGVSASRLSQFLSGTYRGNSQIVADALAAWLDNCNTERNSLPVMPEFVETPTVKNIWGAFQYAQLTQSIAVVYGNPGLSKTTARDRFVASRPNVWTFTVSRSSVKVAGCLYAIAQAIGVKEPQVYRPDFLYRQLRDELKGKKGLIIVDEADRLGYETLEELRILQEESQVGLVLIGNHRVYKRLTGNQSRDVDFARLFSRIAKRVVIETATQADIDAIADACGLDKDARQVINWIARQPGALRMVFYSLQLASTKALAMNEALTTSHIIAAIKDLGCEYKG</sequence>
<dbReference type="SUPFAM" id="SSF52540">
    <property type="entry name" value="P-loop containing nucleoside triphosphate hydrolases"/>
    <property type="match status" value="1"/>
</dbReference>
<gene>
    <name evidence="3" type="ORF">AV903_19690</name>
</gene>
<feature type="domain" description="B transposition protein C-terminal" evidence="1">
    <location>
        <begin position="231"/>
        <end position="307"/>
    </location>
</feature>
<dbReference type="InterPro" id="IPR027417">
    <property type="entry name" value="P-loop_NTPase"/>
</dbReference>
<dbReference type="InterPro" id="IPR009084">
    <property type="entry name" value="B_transpositn_C"/>
</dbReference>
<dbReference type="Gene3D" id="3.40.50.300">
    <property type="entry name" value="P-loop containing nucleotide triphosphate hydrolases"/>
    <property type="match status" value="1"/>
</dbReference>
<dbReference type="PANTHER" id="PTHR35894:SF5">
    <property type="entry name" value="MU-LIKE PROPHAGE FLUMU DNA TRANSPOSITION PROTEIN B"/>
    <property type="match status" value="1"/>
</dbReference>
<dbReference type="PANTHER" id="PTHR35894">
    <property type="entry name" value="GENERAL SECRETION PATHWAY PROTEIN A-RELATED"/>
    <property type="match status" value="1"/>
</dbReference>
<dbReference type="InterPro" id="IPR010982">
    <property type="entry name" value="Lambda_DNA-bd_dom_sf"/>
</dbReference>
<feature type="domain" description="ORC1/DEAH AAA+ ATPase" evidence="2">
    <location>
        <begin position="98"/>
        <end position="216"/>
    </location>
</feature>
<evidence type="ECO:0000313" key="4">
    <source>
        <dbReference type="Proteomes" id="UP000264980"/>
    </source>
</evidence>
<evidence type="ECO:0000259" key="2">
    <source>
        <dbReference type="Pfam" id="PF13401"/>
    </source>
</evidence>
<dbReference type="Gene3D" id="1.10.1180.10">
    <property type="entry name" value="B transposition protein, C-terminal domain"/>
    <property type="match status" value="1"/>
</dbReference>
<dbReference type="InterPro" id="IPR036733">
    <property type="entry name" value="B_transposit_C_sf"/>
</dbReference>
<dbReference type="Gene3D" id="1.10.260.40">
    <property type="entry name" value="lambda repressor-like DNA-binding domains"/>
    <property type="match status" value="1"/>
</dbReference>
<reference evidence="4" key="1">
    <citation type="submission" date="2016-01" db="EMBL/GenBank/DDBJ databases">
        <authorList>
            <person name="Shapiro L."/>
        </authorList>
    </citation>
    <scope>NUCLEOTIDE SEQUENCE [LARGE SCALE GENOMIC DNA]</scope>
    <source>
        <strain evidence="4">MDcuke</strain>
    </source>
</reference>
<accession>A0A345CWE4</accession>
<dbReference type="Pfam" id="PF09077">
    <property type="entry name" value="Phage-MuB_C"/>
    <property type="match status" value="1"/>
</dbReference>
<dbReference type="SUPFAM" id="SSF47681">
    <property type="entry name" value="C-terminal domain of B transposition protein"/>
    <property type="match status" value="1"/>
</dbReference>
<dbReference type="RefSeq" id="WP_233479557.1">
    <property type="nucleotide sequence ID" value="NZ_CP013970.1"/>
</dbReference>
<dbReference type="EMBL" id="CP013970">
    <property type="protein sequence ID" value="AXF77761.1"/>
    <property type="molecule type" value="Genomic_DNA"/>
</dbReference>